<dbReference type="Proteomes" id="UP000799766">
    <property type="component" value="Unassembled WGS sequence"/>
</dbReference>
<dbReference type="OrthoDB" id="4772757at2759"/>
<name>A0A6A6NMF8_9PEZI</name>
<dbReference type="PANTHER" id="PTHR46224">
    <property type="entry name" value="ANKYRIN REPEAT FAMILY PROTEIN"/>
    <property type="match status" value="1"/>
</dbReference>
<dbReference type="Gene3D" id="1.25.40.20">
    <property type="entry name" value="Ankyrin repeat-containing domain"/>
    <property type="match status" value="1"/>
</dbReference>
<dbReference type="PROSITE" id="PS50088">
    <property type="entry name" value="ANK_REPEAT"/>
    <property type="match status" value="1"/>
</dbReference>
<evidence type="ECO:0000256" key="1">
    <source>
        <dbReference type="PROSITE-ProRule" id="PRU00023"/>
    </source>
</evidence>
<dbReference type="SMART" id="SM00248">
    <property type="entry name" value="ANK"/>
    <property type="match status" value="4"/>
</dbReference>
<feature type="repeat" description="ANK" evidence="1">
    <location>
        <begin position="76"/>
        <end position="108"/>
    </location>
</feature>
<keyword evidence="1" id="KW-0040">ANK repeat</keyword>
<protein>
    <submittedName>
        <fullName evidence="2">Ankyrin repeat-containing domain protein</fullName>
    </submittedName>
</protein>
<organism evidence="2 3">
    <name type="scientific">Lineolata rhizophorae</name>
    <dbReference type="NCBI Taxonomy" id="578093"/>
    <lineage>
        <taxon>Eukaryota</taxon>
        <taxon>Fungi</taxon>
        <taxon>Dikarya</taxon>
        <taxon>Ascomycota</taxon>
        <taxon>Pezizomycotina</taxon>
        <taxon>Dothideomycetes</taxon>
        <taxon>Dothideomycetes incertae sedis</taxon>
        <taxon>Lineolatales</taxon>
        <taxon>Lineolataceae</taxon>
        <taxon>Lineolata</taxon>
    </lineage>
</organism>
<dbReference type="InterPro" id="IPR002110">
    <property type="entry name" value="Ankyrin_rpt"/>
</dbReference>
<dbReference type="InterPro" id="IPR051616">
    <property type="entry name" value="Cul2-RING_E3_ligase_SR"/>
</dbReference>
<dbReference type="InterPro" id="IPR036770">
    <property type="entry name" value="Ankyrin_rpt-contain_sf"/>
</dbReference>
<dbReference type="SUPFAM" id="SSF48403">
    <property type="entry name" value="Ankyrin repeat"/>
    <property type="match status" value="1"/>
</dbReference>
<accession>A0A6A6NMF8</accession>
<keyword evidence="3" id="KW-1185">Reference proteome</keyword>
<dbReference type="Pfam" id="PF00023">
    <property type="entry name" value="Ank"/>
    <property type="match status" value="1"/>
</dbReference>
<reference evidence="2" key="1">
    <citation type="journal article" date="2020" name="Stud. Mycol.">
        <title>101 Dothideomycetes genomes: a test case for predicting lifestyles and emergence of pathogens.</title>
        <authorList>
            <person name="Haridas S."/>
            <person name="Albert R."/>
            <person name="Binder M."/>
            <person name="Bloem J."/>
            <person name="Labutti K."/>
            <person name="Salamov A."/>
            <person name="Andreopoulos B."/>
            <person name="Baker S."/>
            <person name="Barry K."/>
            <person name="Bills G."/>
            <person name="Bluhm B."/>
            <person name="Cannon C."/>
            <person name="Castanera R."/>
            <person name="Culley D."/>
            <person name="Daum C."/>
            <person name="Ezra D."/>
            <person name="Gonzalez J."/>
            <person name="Henrissat B."/>
            <person name="Kuo A."/>
            <person name="Liang C."/>
            <person name="Lipzen A."/>
            <person name="Lutzoni F."/>
            <person name="Magnuson J."/>
            <person name="Mondo S."/>
            <person name="Nolan M."/>
            <person name="Ohm R."/>
            <person name="Pangilinan J."/>
            <person name="Park H.-J."/>
            <person name="Ramirez L."/>
            <person name="Alfaro M."/>
            <person name="Sun H."/>
            <person name="Tritt A."/>
            <person name="Yoshinaga Y."/>
            <person name="Zwiers L.-H."/>
            <person name="Turgeon B."/>
            <person name="Goodwin S."/>
            <person name="Spatafora J."/>
            <person name="Crous P."/>
            <person name="Grigoriev I."/>
        </authorList>
    </citation>
    <scope>NUCLEOTIDE SEQUENCE</scope>
    <source>
        <strain evidence="2">ATCC 16933</strain>
    </source>
</reference>
<evidence type="ECO:0000313" key="3">
    <source>
        <dbReference type="Proteomes" id="UP000799766"/>
    </source>
</evidence>
<gene>
    <name evidence="2" type="ORF">BDY21DRAFT_357768</name>
</gene>
<evidence type="ECO:0000313" key="2">
    <source>
        <dbReference type="EMBL" id="KAF2452876.1"/>
    </source>
</evidence>
<proteinExistence type="predicted"/>
<dbReference type="PANTHER" id="PTHR46224:SF6">
    <property type="entry name" value="ANKYRIN REPEAT FAMILY PROTEIN"/>
    <property type="match status" value="1"/>
</dbReference>
<dbReference type="AlphaFoldDB" id="A0A6A6NMF8"/>
<sequence>MVGKWGSALVAAAAYYPYERHDTMKLLIEAGADVNAQLQTGEYGTALIAAAIASIGHVWQLLENGADPNTMALVGQWGSALVAAAQQRQVESVELLIVAGADVNARMQQGEFRSALHAAVRMEVAYEYETEAELKGTILRRLIDAGADLDAETEDVRHEIEACLGGAVRTVGEATSED</sequence>
<dbReference type="EMBL" id="MU001702">
    <property type="protein sequence ID" value="KAF2452876.1"/>
    <property type="molecule type" value="Genomic_DNA"/>
</dbReference>